<name>A0ACB9YLM3_9PEZI</name>
<evidence type="ECO:0000313" key="1">
    <source>
        <dbReference type="EMBL" id="KAI4860301.1"/>
    </source>
</evidence>
<dbReference type="EMBL" id="MU393591">
    <property type="protein sequence ID" value="KAI4860301.1"/>
    <property type="molecule type" value="Genomic_DNA"/>
</dbReference>
<reference evidence="1 2" key="1">
    <citation type="journal article" date="2022" name="New Phytol.">
        <title>Ecological generalism drives hyperdiversity of secondary metabolite gene clusters in xylarialean endophytes.</title>
        <authorList>
            <person name="Franco M.E.E."/>
            <person name="Wisecaver J.H."/>
            <person name="Arnold A.E."/>
            <person name="Ju Y.M."/>
            <person name="Slot J.C."/>
            <person name="Ahrendt S."/>
            <person name="Moore L.P."/>
            <person name="Eastman K.E."/>
            <person name="Scott K."/>
            <person name="Konkel Z."/>
            <person name="Mondo S.J."/>
            <person name="Kuo A."/>
            <person name="Hayes R.D."/>
            <person name="Haridas S."/>
            <person name="Andreopoulos B."/>
            <person name="Riley R."/>
            <person name="LaButti K."/>
            <person name="Pangilinan J."/>
            <person name="Lipzen A."/>
            <person name="Amirebrahimi M."/>
            <person name="Yan J."/>
            <person name="Adam C."/>
            <person name="Keymanesh K."/>
            <person name="Ng V."/>
            <person name="Louie K."/>
            <person name="Northen T."/>
            <person name="Drula E."/>
            <person name="Henrissat B."/>
            <person name="Hsieh H.M."/>
            <person name="Youens-Clark K."/>
            <person name="Lutzoni F."/>
            <person name="Miadlikowska J."/>
            <person name="Eastwood D.C."/>
            <person name="Hamelin R.C."/>
            <person name="Grigoriev I.V."/>
            <person name="U'Ren J.M."/>
        </authorList>
    </citation>
    <scope>NUCLEOTIDE SEQUENCE [LARGE SCALE GENOMIC DNA]</scope>
    <source>
        <strain evidence="1 2">CBS 119005</strain>
    </source>
</reference>
<organism evidence="1 2">
    <name type="scientific">Hypoxylon rubiginosum</name>
    <dbReference type="NCBI Taxonomy" id="110542"/>
    <lineage>
        <taxon>Eukaryota</taxon>
        <taxon>Fungi</taxon>
        <taxon>Dikarya</taxon>
        <taxon>Ascomycota</taxon>
        <taxon>Pezizomycotina</taxon>
        <taxon>Sordariomycetes</taxon>
        <taxon>Xylariomycetidae</taxon>
        <taxon>Xylariales</taxon>
        <taxon>Hypoxylaceae</taxon>
        <taxon>Hypoxylon</taxon>
    </lineage>
</organism>
<protein>
    <submittedName>
        <fullName evidence="1">Pkinase-domain-containing protein</fullName>
    </submittedName>
</protein>
<keyword evidence="2" id="KW-1185">Reference proteome</keyword>
<accession>A0ACB9YLM3</accession>
<sequence length="1223" mass="137313">MAGSRESSSRMSRAPLGDATARVNNTSSKQPYKPIQEHNLQPNPLRAHPINNNRPRQHAASNASTTATTKIDAARARRNSRASTVSQNVQEGNKRDSQVSQVSTLSASSNGRRRKTRVGPWELGKTLGSGSAAKVKLVRHITTSELAAVKILSRRADSMTQPGSIVALDKWDRSRAEYKTENRIPLAIEREVAIMKLIDHPNIVQLFDIWENRSEIYLVLEYVGGGDLYTYIGKHGRLSEVETVSYFRQILSALDYVHSFNLCHRDLKPENILLTEDGQVKVTDFGMSALHQSPYHMLRTACGSPHYAAPELVGSSSYRGDKVDLWSLGVILYACMSCTLPFNDDSVPRLLGKVQKGKYRMPSYLSEEVQDLISRMLVVDPKKRISSSQIWEHELLRKYNHLDDLNEEDLKHDHLRNARCDPVPAEDIDMQTLRQLKSVWHTFTEAQIATRLVNSERNDFKLFYWLLCNYREKRLEDYNADLTYSPSDYHHLRPPNWKKKYTTLDFPGKFGRVGSRFTVISNVATDANGNALDRSSTDGGATVASYDPYKSSRVMDGVVASKAKIVIHRNGTTSTRMSKAPSVRSMSARTNSTVSRRGRGVRNAKGPPTLRGSRRSLTSIRSGEEISYQRPVSSRRKRGVDFSQARKRSVDQGEARCRPASIAGDDTTYARDHTFPASPSKRSRLSGSGRSRSGTQSMANVSPDDECLHWNEELRQFSSSIAKDCDDAFNSTLLSSDAALESPISLETSSIALDPRTPTPITRATQGANPNVQILDTRPLPPAPSPNHLDTYEIMTAKKRAERLQGSLHESSRLKQVTQPSVRPRKVEADRRVVSAPIYSQYSTQWGKDKIPLPPINEVSREDDRYGDSDRARIVSAPAAESSTTRLTPVKDRSGLEFLARHEHTIRLVSTQSNRDSITSAPAAPSVCAESAYSAEPNPQPREGLSLRQQYLEDEMNAPIPAEPTTPTKDSSSNTTVRKKSSWFKRGSKEKSELFDGSSLDNNNDLRRARTNSSAGASVTPVKKKKSFGFNFWRGSKEQQPQLHLSLGGSDVEDSPSPKAARMFSHPSRPSHNKKWTDKAAARNIEPQQSWLARLFRVKPATRYICFTISRHRVRQEIAILLKEWRRHGMKDIMVDKERNLVFARVAKRNQLNLKEATFAAEIMTVIEHGKRNQLCIVRFTQERGAATTFHKVIDTMDEVFNARGLLIVDKYKTKMMIKTLNS</sequence>
<feature type="non-terminal residue" evidence="1">
    <location>
        <position position="1"/>
    </location>
</feature>
<dbReference type="Proteomes" id="UP001497700">
    <property type="component" value="Unassembled WGS sequence"/>
</dbReference>
<proteinExistence type="predicted"/>
<evidence type="ECO:0000313" key="2">
    <source>
        <dbReference type="Proteomes" id="UP001497700"/>
    </source>
</evidence>
<gene>
    <name evidence="1" type="ORF">F4820DRAFT_116653</name>
</gene>
<comment type="caution">
    <text evidence="1">The sequence shown here is derived from an EMBL/GenBank/DDBJ whole genome shotgun (WGS) entry which is preliminary data.</text>
</comment>